<dbReference type="Proteomes" id="UP000006281">
    <property type="component" value="Chromosome"/>
</dbReference>
<dbReference type="Pfam" id="PF24821">
    <property type="entry name" value="DUF7711"/>
    <property type="match status" value="1"/>
</dbReference>
<feature type="region of interest" description="Disordered" evidence="1">
    <location>
        <begin position="74"/>
        <end position="100"/>
    </location>
</feature>
<feature type="domain" description="DUF7711" evidence="2">
    <location>
        <begin position="101"/>
        <end position="296"/>
    </location>
</feature>
<keyword evidence="4" id="KW-1185">Reference proteome</keyword>
<dbReference type="PATRIC" id="fig|1179773.3.peg.6690"/>
<dbReference type="AlphaFoldDB" id="K0K6C4"/>
<dbReference type="EMBL" id="HE804045">
    <property type="protein sequence ID" value="CCH33876.1"/>
    <property type="molecule type" value="Genomic_DNA"/>
</dbReference>
<dbReference type="KEGG" id="sesp:BN6_66390"/>
<dbReference type="InterPro" id="IPR056128">
    <property type="entry name" value="DUF7711"/>
</dbReference>
<evidence type="ECO:0000256" key="1">
    <source>
        <dbReference type="SAM" id="MobiDB-lite"/>
    </source>
</evidence>
<name>K0K6C4_SACES</name>
<dbReference type="HOGENOM" id="CLU_908788_0_0_11"/>
<organism evidence="3 4">
    <name type="scientific">Saccharothrix espanaensis (strain ATCC 51144 / DSM 44229 / JCM 9112 / NBRC 15066 / NRRL 15764)</name>
    <dbReference type="NCBI Taxonomy" id="1179773"/>
    <lineage>
        <taxon>Bacteria</taxon>
        <taxon>Bacillati</taxon>
        <taxon>Actinomycetota</taxon>
        <taxon>Actinomycetes</taxon>
        <taxon>Pseudonocardiales</taxon>
        <taxon>Pseudonocardiaceae</taxon>
        <taxon>Saccharothrix</taxon>
    </lineage>
</organism>
<evidence type="ECO:0000313" key="3">
    <source>
        <dbReference type="EMBL" id="CCH33876.1"/>
    </source>
</evidence>
<evidence type="ECO:0000313" key="4">
    <source>
        <dbReference type="Proteomes" id="UP000006281"/>
    </source>
</evidence>
<feature type="compositionally biased region" description="Pro residues" evidence="1">
    <location>
        <begin position="7"/>
        <end position="17"/>
    </location>
</feature>
<sequence length="306" mass="33700">MRYKPGFTPPRGRPPCPRRARPEPIRPPPRREPDVSRTGGVADVAVLAVLPAVLAVSTARIRPVGLRAARNVPAHGDRRAAAHGGDPAGEARPGLDQDGPVKWTRAVHHLRDLAEKCAELEDRPNPIHRLRVVALWAVGDILDRARDIDRVTVALAVDLPADDVPWLSEPIGAEHWSNATRLSRSPITALWRSTRVPVWNHRIDRPALVWDVEEGLAEDVLSALAEGRGDQVRTAAPSADDLRARLADELASSLRALRERTRAYEDKRWQPGKLEPVADTLWRAGEGYLDVLDAVTRSTPDATPRP</sequence>
<evidence type="ECO:0000259" key="2">
    <source>
        <dbReference type="Pfam" id="PF24821"/>
    </source>
</evidence>
<protein>
    <recommendedName>
        <fullName evidence="2">DUF7711 domain-containing protein</fullName>
    </recommendedName>
</protein>
<dbReference type="eggNOG" id="ENOG50340CE">
    <property type="taxonomic scope" value="Bacteria"/>
</dbReference>
<reference evidence="3 4" key="1">
    <citation type="journal article" date="2012" name="BMC Genomics">
        <title>Complete genome sequence of Saccharothrix espanaensis DSM 44229T and comparison to the other completely sequenced Pseudonocardiaceae.</title>
        <authorList>
            <person name="Strobel T."/>
            <person name="Al-Dilaimi A."/>
            <person name="Blom J."/>
            <person name="Gessner A."/>
            <person name="Kalinowski J."/>
            <person name="Luzhetska M."/>
            <person name="Puhler A."/>
            <person name="Szczepanowski R."/>
            <person name="Bechthold A."/>
            <person name="Ruckert C."/>
        </authorList>
    </citation>
    <scope>NUCLEOTIDE SEQUENCE [LARGE SCALE GENOMIC DNA]</scope>
    <source>
        <strain evidence="4">ATCC 51144 / DSM 44229 / JCM 9112 / NBRC 15066 / NRRL 15764</strain>
    </source>
</reference>
<accession>K0K6C4</accession>
<feature type="region of interest" description="Disordered" evidence="1">
    <location>
        <begin position="1"/>
        <end position="37"/>
    </location>
</feature>
<gene>
    <name evidence="3" type="ordered locus">BN6_66390</name>
</gene>
<feature type="compositionally biased region" description="Basic and acidic residues" evidence="1">
    <location>
        <begin position="20"/>
        <end position="35"/>
    </location>
</feature>
<proteinExistence type="predicted"/>